<dbReference type="Pfam" id="PF00646">
    <property type="entry name" value="F-box"/>
    <property type="match status" value="1"/>
</dbReference>
<protein>
    <submittedName>
        <fullName evidence="3">F-boxkelch-repeat protein</fullName>
    </submittedName>
</protein>
<dbReference type="Gramene" id="OIT06100">
    <property type="protein sequence ID" value="OIT06100"/>
    <property type="gene ID" value="A4A49_04444"/>
</dbReference>
<feature type="region of interest" description="Disordered" evidence="1">
    <location>
        <begin position="1"/>
        <end position="24"/>
    </location>
</feature>
<dbReference type="InterPro" id="IPR006527">
    <property type="entry name" value="F-box-assoc_dom_typ1"/>
</dbReference>
<dbReference type="AlphaFoldDB" id="A0A1J6IPC2"/>
<reference evidence="3" key="1">
    <citation type="submission" date="2016-11" db="EMBL/GenBank/DDBJ databases">
        <title>The genome of Nicotiana attenuata.</title>
        <authorList>
            <person name="Xu S."/>
            <person name="Brockmoeller T."/>
            <person name="Gaquerel E."/>
            <person name="Navarro A."/>
            <person name="Kuhl H."/>
            <person name="Gase K."/>
            <person name="Ling Z."/>
            <person name="Zhou W."/>
            <person name="Kreitzer C."/>
            <person name="Stanke M."/>
            <person name="Tang H."/>
            <person name="Lyons E."/>
            <person name="Pandey P."/>
            <person name="Pandey S.P."/>
            <person name="Timmermann B."/>
            <person name="Baldwin I.T."/>
        </authorList>
    </citation>
    <scope>NUCLEOTIDE SEQUENCE [LARGE SCALE GENOMIC DNA]</scope>
    <source>
        <strain evidence="3">UT</strain>
    </source>
</reference>
<dbReference type="PROSITE" id="PS50181">
    <property type="entry name" value="FBOX"/>
    <property type="match status" value="1"/>
</dbReference>
<gene>
    <name evidence="3" type="ORF">A4A49_04444</name>
</gene>
<evidence type="ECO:0000313" key="4">
    <source>
        <dbReference type="Proteomes" id="UP000187609"/>
    </source>
</evidence>
<dbReference type="Proteomes" id="UP000187609">
    <property type="component" value="Unassembled WGS sequence"/>
</dbReference>
<name>A0A1J6IPC2_NICAT</name>
<proteinExistence type="predicted"/>
<evidence type="ECO:0000256" key="1">
    <source>
        <dbReference type="SAM" id="MobiDB-lite"/>
    </source>
</evidence>
<evidence type="ECO:0000313" key="3">
    <source>
        <dbReference type="EMBL" id="OIT06100.1"/>
    </source>
</evidence>
<dbReference type="CDD" id="cd22157">
    <property type="entry name" value="F-box_AtFBW1-like"/>
    <property type="match status" value="1"/>
</dbReference>
<dbReference type="STRING" id="49451.A0A1J6IPC2"/>
<sequence length="418" mass="47251">MAPAKGKGNVKKKGKGSSKITKSRAPESTSDLYFPREIISNILSRLPVKILLRFRCVCKQWRNLISKPHFIAAHFSHSSALQRSGSSILIGTRHYESSHHVLSLYTPPPEPESSSSIVELDSPFPCFFPHMYIVGPCNGIVCLFQPPWGDLISLWNPAMRQSRMVKLSESEPVMGVHCWASIGLAFDPQENDFLVLRIFTAVPTSTVPNHVEMWSTKSFGWKKLKSEVVFHIPGHTSNVNVKGVPYWFATVTDEFGWRPVLVRFDVRKKVFEKLPMLGTGERNKKHQQLMVLDDSLGKLTFDERGESFFDVWVMDDEDGWTKKYKVGPLLGLDRTMGCLRNGDIVAKNKEEAVFLFDPVTCSVKANLSIDSSKNGAYMIFDYSESLMLIGGMQPVKKQNVRDKLARKKLTRACVDFML</sequence>
<dbReference type="Pfam" id="PF07734">
    <property type="entry name" value="FBA_1"/>
    <property type="match status" value="1"/>
</dbReference>
<feature type="domain" description="F-box" evidence="2">
    <location>
        <begin position="28"/>
        <end position="78"/>
    </location>
</feature>
<keyword evidence="4" id="KW-1185">Reference proteome</keyword>
<dbReference type="OMA" id="NEMIFHI"/>
<organism evidence="3 4">
    <name type="scientific">Nicotiana attenuata</name>
    <name type="common">Coyote tobacco</name>
    <dbReference type="NCBI Taxonomy" id="49451"/>
    <lineage>
        <taxon>Eukaryota</taxon>
        <taxon>Viridiplantae</taxon>
        <taxon>Streptophyta</taxon>
        <taxon>Embryophyta</taxon>
        <taxon>Tracheophyta</taxon>
        <taxon>Spermatophyta</taxon>
        <taxon>Magnoliopsida</taxon>
        <taxon>eudicotyledons</taxon>
        <taxon>Gunneridae</taxon>
        <taxon>Pentapetalae</taxon>
        <taxon>asterids</taxon>
        <taxon>lamiids</taxon>
        <taxon>Solanales</taxon>
        <taxon>Solanaceae</taxon>
        <taxon>Nicotianoideae</taxon>
        <taxon>Nicotianeae</taxon>
        <taxon>Nicotiana</taxon>
    </lineage>
</organism>
<evidence type="ECO:0000259" key="2">
    <source>
        <dbReference type="PROSITE" id="PS50181"/>
    </source>
</evidence>
<dbReference type="EMBL" id="MJEQ01037184">
    <property type="protein sequence ID" value="OIT06100.1"/>
    <property type="molecule type" value="Genomic_DNA"/>
</dbReference>
<accession>A0A1J6IPC2</accession>
<dbReference type="PANTHER" id="PTHR31111:SF140">
    <property type="entry name" value="MDSFBB3-ALPHA PROTEIN"/>
    <property type="match status" value="1"/>
</dbReference>
<dbReference type="Gene3D" id="1.20.1280.50">
    <property type="match status" value="1"/>
</dbReference>
<comment type="caution">
    <text evidence="3">The sequence shown here is derived from an EMBL/GenBank/DDBJ whole genome shotgun (WGS) entry which is preliminary data.</text>
</comment>
<dbReference type="InterPro" id="IPR001810">
    <property type="entry name" value="F-box_dom"/>
</dbReference>
<dbReference type="InterPro" id="IPR017451">
    <property type="entry name" value="F-box-assoc_interact_dom"/>
</dbReference>
<dbReference type="SUPFAM" id="SSF81383">
    <property type="entry name" value="F-box domain"/>
    <property type="match status" value="1"/>
</dbReference>
<dbReference type="NCBIfam" id="TIGR01640">
    <property type="entry name" value="F_box_assoc_1"/>
    <property type="match status" value="1"/>
</dbReference>
<dbReference type="PANTHER" id="PTHR31111">
    <property type="entry name" value="BNAA05G37150D PROTEIN-RELATED"/>
    <property type="match status" value="1"/>
</dbReference>
<dbReference type="SMR" id="A0A1J6IPC2"/>
<dbReference type="SMART" id="SM00256">
    <property type="entry name" value="FBOX"/>
    <property type="match status" value="1"/>
</dbReference>
<dbReference type="InterPro" id="IPR036047">
    <property type="entry name" value="F-box-like_dom_sf"/>
</dbReference>